<evidence type="ECO:0000256" key="5">
    <source>
        <dbReference type="ARBA" id="ARBA00023136"/>
    </source>
</evidence>
<name>X6MIY7_RETFI</name>
<feature type="transmembrane region" description="Helical" evidence="6">
    <location>
        <begin position="132"/>
        <end position="156"/>
    </location>
</feature>
<feature type="transmembrane region" description="Helical" evidence="6">
    <location>
        <begin position="48"/>
        <end position="68"/>
    </location>
</feature>
<dbReference type="InterPro" id="IPR007603">
    <property type="entry name" value="Choline_transptr-like"/>
</dbReference>
<organism evidence="7 8">
    <name type="scientific">Reticulomyxa filosa</name>
    <dbReference type="NCBI Taxonomy" id="46433"/>
    <lineage>
        <taxon>Eukaryota</taxon>
        <taxon>Sar</taxon>
        <taxon>Rhizaria</taxon>
        <taxon>Retaria</taxon>
        <taxon>Foraminifera</taxon>
        <taxon>Monothalamids</taxon>
        <taxon>Reticulomyxidae</taxon>
        <taxon>Reticulomyxa</taxon>
    </lineage>
</organism>
<comment type="caution">
    <text evidence="6">Lacks conserved residue(s) required for the propagation of feature annotation.</text>
</comment>
<evidence type="ECO:0000256" key="1">
    <source>
        <dbReference type="ARBA" id="ARBA00004141"/>
    </source>
</evidence>
<comment type="caution">
    <text evidence="7">The sequence shown here is derived from an EMBL/GenBank/DDBJ whole genome shotgun (WGS) entry which is preliminary data.</text>
</comment>
<evidence type="ECO:0000313" key="7">
    <source>
        <dbReference type="EMBL" id="ETO13968.1"/>
    </source>
</evidence>
<dbReference type="PANTHER" id="PTHR12385">
    <property type="entry name" value="CHOLINE TRANSPORTER-LIKE (SLC FAMILY 44)"/>
    <property type="match status" value="1"/>
</dbReference>
<keyword evidence="3 6" id="KW-0812">Transmembrane</keyword>
<dbReference type="OrthoDB" id="44736at2759"/>
<comment type="similarity">
    <text evidence="2 6">Belongs to the CTL (choline transporter-like) family.</text>
</comment>
<comment type="function">
    <text evidence="6">Choline transporter.</text>
</comment>
<dbReference type="GO" id="GO:0005886">
    <property type="term" value="C:plasma membrane"/>
    <property type="evidence" value="ECO:0007669"/>
    <property type="project" value="UniProtKB-SubCell"/>
</dbReference>
<dbReference type="AlphaFoldDB" id="X6MIY7"/>
<keyword evidence="8" id="KW-1185">Reference proteome</keyword>
<comment type="subcellular location">
    <subcellularLocation>
        <location evidence="6">Cell membrane</location>
        <topology evidence="6">Multi-pass membrane protein</topology>
    </subcellularLocation>
    <subcellularLocation>
        <location evidence="1">Membrane</location>
        <topology evidence="1">Multi-pass membrane protein</topology>
    </subcellularLocation>
</comment>
<gene>
    <name evidence="7" type="ORF">RFI_23400</name>
</gene>
<dbReference type="EMBL" id="ASPP01020295">
    <property type="protein sequence ID" value="ETO13968.1"/>
    <property type="molecule type" value="Genomic_DNA"/>
</dbReference>
<keyword evidence="5 6" id="KW-0472">Membrane</keyword>
<accession>X6MIY7</accession>
<proteinExistence type="inferred from homology"/>
<protein>
    <recommendedName>
        <fullName evidence="6">Choline transporter-like protein</fullName>
    </recommendedName>
</protein>
<evidence type="ECO:0000256" key="3">
    <source>
        <dbReference type="ARBA" id="ARBA00022692"/>
    </source>
</evidence>
<evidence type="ECO:0000256" key="6">
    <source>
        <dbReference type="RuleBase" id="RU368066"/>
    </source>
</evidence>
<evidence type="ECO:0000313" key="8">
    <source>
        <dbReference type="Proteomes" id="UP000023152"/>
    </source>
</evidence>
<evidence type="ECO:0000256" key="4">
    <source>
        <dbReference type="ARBA" id="ARBA00022989"/>
    </source>
</evidence>
<feature type="transmembrane region" description="Helical" evidence="6">
    <location>
        <begin position="74"/>
        <end position="97"/>
    </location>
</feature>
<evidence type="ECO:0000256" key="2">
    <source>
        <dbReference type="ARBA" id="ARBA00007168"/>
    </source>
</evidence>
<dbReference type="Proteomes" id="UP000023152">
    <property type="component" value="Unassembled WGS sequence"/>
</dbReference>
<feature type="transmembrane region" description="Helical" evidence="6">
    <location>
        <begin position="168"/>
        <end position="201"/>
    </location>
</feature>
<dbReference type="Pfam" id="PF04515">
    <property type="entry name" value="Choline_transpo"/>
    <property type="match status" value="2"/>
</dbReference>
<dbReference type="GO" id="GO:0022857">
    <property type="term" value="F:transmembrane transporter activity"/>
    <property type="evidence" value="ECO:0007669"/>
    <property type="project" value="UniProtKB-UniRule"/>
</dbReference>
<keyword evidence="4 6" id="KW-1133">Transmembrane helix</keyword>
<sequence length="230" mass="25807">MNNNITNKYTITNNTILIKRCYGSLIVAIIQTARALVRNAQNQHRGNAFVLCILQCLLACLESLIRFFNNYAYAQVAIYGTCLVLYLPFLCVFSILAHMHFFFLRCSFCEVFQTSWNLLTNKGLDAWINDDLTGFALSCGALVGALVTALVGYILSTAFTSIHSDMRVGYLLAGFVIGYFLCATVMMVVRSAVIAVFVCWAEDPASMAHNRPNEFHLISEQWTKLYGPRH</sequence>
<reference evidence="7 8" key="1">
    <citation type="journal article" date="2013" name="Curr. Biol.">
        <title>The Genome of the Foraminiferan Reticulomyxa filosa.</title>
        <authorList>
            <person name="Glockner G."/>
            <person name="Hulsmann N."/>
            <person name="Schleicher M."/>
            <person name="Noegel A.A."/>
            <person name="Eichinger L."/>
            <person name="Gallinger C."/>
            <person name="Pawlowski J."/>
            <person name="Sierra R."/>
            <person name="Euteneuer U."/>
            <person name="Pillet L."/>
            <person name="Moustafa A."/>
            <person name="Platzer M."/>
            <person name="Groth M."/>
            <person name="Szafranski K."/>
            <person name="Schliwa M."/>
        </authorList>
    </citation>
    <scope>NUCLEOTIDE SEQUENCE [LARGE SCALE GENOMIC DNA]</scope>
</reference>